<keyword evidence="3" id="KW-1185">Reference proteome</keyword>
<reference evidence="2 3" key="1">
    <citation type="submission" date="2017-08" db="EMBL/GenBank/DDBJ databases">
        <title>Acidophilic green algal genome provides insights into adaptation to an acidic environment.</title>
        <authorList>
            <person name="Hirooka S."/>
            <person name="Hirose Y."/>
            <person name="Kanesaki Y."/>
            <person name="Higuchi S."/>
            <person name="Fujiwara T."/>
            <person name="Onuma R."/>
            <person name="Era A."/>
            <person name="Ohbayashi R."/>
            <person name="Uzuka A."/>
            <person name="Nozaki H."/>
            <person name="Yoshikawa H."/>
            <person name="Miyagishima S.Y."/>
        </authorList>
    </citation>
    <scope>NUCLEOTIDE SEQUENCE [LARGE SCALE GENOMIC DNA]</scope>
    <source>
        <strain evidence="2 3">NIES-2499</strain>
    </source>
</reference>
<feature type="compositionally biased region" description="Pro residues" evidence="1">
    <location>
        <begin position="81"/>
        <end position="117"/>
    </location>
</feature>
<dbReference type="Proteomes" id="UP000232323">
    <property type="component" value="Unassembled WGS sequence"/>
</dbReference>
<feature type="non-terminal residue" evidence="2">
    <location>
        <position position="1"/>
    </location>
</feature>
<feature type="region of interest" description="Disordered" evidence="1">
    <location>
        <begin position="219"/>
        <end position="274"/>
    </location>
</feature>
<feature type="compositionally biased region" description="Low complexity" evidence="1">
    <location>
        <begin position="238"/>
        <end position="258"/>
    </location>
</feature>
<dbReference type="EMBL" id="BEGY01000227">
    <property type="protein sequence ID" value="GAX86095.1"/>
    <property type="molecule type" value="Genomic_DNA"/>
</dbReference>
<feature type="region of interest" description="Disordered" evidence="1">
    <location>
        <begin position="81"/>
        <end position="142"/>
    </location>
</feature>
<feature type="compositionally biased region" description="Pro residues" evidence="1">
    <location>
        <begin position="439"/>
        <end position="460"/>
    </location>
</feature>
<proteinExistence type="predicted"/>
<feature type="compositionally biased region" description="Pro residues" evidence="1">
    <location>
        <begin position="130"/>
        <end position="140"/>
    </location>
</feature>
<protein>
    <submittedName>
        <fullName evidence="2">Uncharacterized protein</fullName>
    </submittedName>
</protein>
<feature type="compositionally biased region" description="Polar residues" evidence="1">
    <location>
        <begin position="259"/>
        <end position="270"/>
    </location>
</feature>
<name>A0A250XSR2_9CHLO</name>
<comment type="caution">
    <text evidence="2">The sequence shown here is derived from an EMBL/GenBank/DDBJ whole genome shotgun (WGS) entry which is preliminary data.</text>
</comment>
<feature type="region of interest" description="Disordered" evidence="1">
    <location>
        <begin position="294"/>
        <end position="325"/>
    </location>
</feature>
<dbReference type="AlphaFoldDB" id="A0A250XSR2"/>
<evidence type="ECO:0000313" key="2">
    <source>
        <dbReference type="EMBL" id="GAX86095.1"/>
    </source>
</evidence>
<sequence length="644" mass="65544">VPSTWSSHVMVYMFNGGRQTPIYTYQNASLLQGQSFMWSSAQLMVTVINISSQGAVVGICVPNLFASPPCTIAGLFPPPHQPLTPPISSPPPPPPPPPPSSPPPVPKDSPTQLPPPSDSKNSPPAKLSSSPPPQPPPPSPYHSRLFGYSATALKFNASLMCPAGLFISGFFGLSNQVIGSLGVICSDGSSLGLAGSTVLQTGDTLFSLTCPGGFDAMQAADGPATPPSQLSFRCAGRASTSSTSSSSTIASATQDSATQDSATQDSNVTRQALPVLTQDDSQYYDYNASYIPQTLPSNSSSALPEDSSSTTGNATQQDGSPSTSNIQYGSQEYIILVSSNTSSTSPSSNSSSYLLSQSNTSAISPISSTADSSLAPTGVFTSPPIGTLGIAPATGTTSSTFLCSAGSGATGRLVGFSIAYAEAILQLQFTCTPTLQLPPSAPGPTPPSPEPTTPPVPSPKPNKKKNTLPPPATNKSFVEQSCAQICASIGVCTHYQLATNGTCALMTNLWSSASALSSTSNLVGVFVKFSFSGTTSMCLPSGLDILGTSIANYYLPDMSSCSLGCYVVPNCVLAVLMNDGYCSFRSGPLLGPVPASSMVTITSSSSSPASSASSAPASTEEAVQACLKAALPGSIGSITSTSSG</sequence>
<accession>A0A250XSR2</accession>
<evidence type="ECO:0000313" key="3">
    <source>
        <dbReference type="Proteomes" id="UP000232323"/>
    </source>
</evidence>
<organism evidence="2 3">
    <name type="scientific">Chlamydomonas eustigma</name>
    <dbReference type="NCBI Taxonomy" id="1157962"/>
    <lineage>
        <taxon>Eukaryota</taxon>
        <taxon>Viridiplantae</taxon>
        <taxon>Chlorophyta</taxon>
        <taxon>core chlorophytes</taxon>
        <taxon>Chlorophyceae</taxon>
        <taxon>CS clade</taxon>
        <taxon>Chlamydomonadales</taxon>
        <taxon>Chlamydomonadaceae</taxon>
        <taxon>Chlamydomonas</taxon>
    </lineage>
</organism>
<feature type="region of interest" description="Disordered" evidence="1">
    <location>
        <begin position="436"/>
        <end position="470"/>
    </location>
</feature>
<gene>
    <name evidence="2" type="ORF">CEUSTIGMA_g13508.t1</name>
</gene>
<evidence type="ECO:0000256" key="1">
    <source>
        <dbReference type="SAM" id="MobiDB-lite"/>
    </source>
</evidence>